<comment type="similarity">
    <text evidence="1">Belongs to the HupF/HypC family.</text>
</comment>
<keyword evidence="3" id="KW-1185">Reference proteome</keyword>
<dbReference type="Gene3D" id="2.30.30.140">
    <property type="match status" value="1"/>
</dbReference>
<organism evidence="2 3">
    <name type="scientific">Rhodovulum strictum</name>
    <dbReference type="NCBI Taxonomy" id="58314"/>
    <lineage>
        <taxon>Bacteria</taxon>
        <taxon>Pseudomonadati</taxon>
        <taxon>Pseudomonadota</taxon>
        <taxon>Alphaproteobacteria</taxon>
        <taxon>Rhodobacterales</taxon>
        <taxon>Paracoccaceae</taxon>
        <taxon>Rhodovulum</taxon>
    </lineage>
</organism>
<reference evidence="2 3" key="1">
    <citation type="submission" date="2019-11" db="EMBL/GenBank/DDBJ databases">
        <title>Draft Whole-Genome sequence of the marine photosynthetic bacterium Rhodovulum strictum DSM 11289.</title>
        <authorList>
            <person name="Kyndt J.A."/>
            <person name="Meyer T.E."/>
        </authorList>
    </citation>
    <scope>NUCLEOTIDE SEQUENCE [LARGE SCALE GENOMIC DNA]</scope>
    <source>
        <strain evidence="2 3">DSM 11289</strain>
    </source>
</reference>
<dbReference type="EMBL" id="WJPO01000007">
    <property type="protein sequence ID" value="MRH20645.1"/>
    <property type="molecule type" value="Genomic_DNA"/>
</dbReference>
<gene>
    <name evidence="2" type="primary">hypC</name>
    <name evidence="2" type="ORF">GH815_06540</name>
</gene>
<dbReference type="InterPro" id="IPR001109">
    <property type="entry name" value="Hydrogenase_HupF/HypC"/>
</dbReference>
<name>A0A844BGU4_9RHOB</name>
<evidence type="ECO:0000256" key="1">
    <source>
        <dbReference type="ARBA" id="ARBA00006018"/>
    </source>
</evidence>
<sequence>MCVGLPMRILSVDGIAARASDGADEALIDLSLTPQARPGDWVLTFLGSARAVIDADEAQKIAAALAGLRAVMAGGELGDAFADLDARTPSLPPHLQAALDAGQSQG</sequence>
<dbReference type="GO" id="GO:0051604">
    <property type="term" value="P:protein maturation"/>
    <property type="evidence" value="ECO:0007669"/>
    <property type="project" value="TreeGrafter"/>
</dbReference>
<comment type="caution">
    <text evidence="2">The sequence shown here is derived from an EMBL/GenBank/DDBJ whole genome shotgun (WGS) entry which is preliminary data.</text>
</comment>
<evidence type="ECO:0000313" key="2">
    <source>
        <dbReference type="EMBL" id="MRH20645.1"/>
    </source>
</evidence>
<dbReference type="SUPFAM" id="SSF159127">
    <property type="entry name" value="HupF/HypC-like"/>
    <property type="match status" value="1"/>
</dbReference>
<accession>A0A844BGU4</accession>
<protein>
    <submittedName>
        <fullName evidence="2">HypC/HybG/HupF family hydrogenase formation chaperone</fullName>
    </submittedName>
</protein>
<dbReference type="Proteomes" id="UP000466730">
    <property type="component" value="Unassembled WGS sequence"/>
</dbReference>
<dbReference type="RefSeq" id="WP_153747956.1">
    <property type="nucleotide sequence ID" value="NZ_BAAADI010000049.1"/>
</dbReference>
<dbReference type="PANTHER" id="PTHR35177">
    <property type="entry name" value="HYDROGENASE MATURATION FACTOR HYBG"/>
    <property type="match status" value="1"/>
</dbReference>
<dbReference type="InterPro" id="IPR019812">
    <property type="entry name" value="Hydgase_assmbl_chp_CS"/>
</dbReference>
<dbReference type="PROSITE" id="PS01097">
    <property type="entry name" value="HUPF_HYPC"/>
    <property type="match status" value="1"/>
</dbReference>
<dbReference type="AlphaFoldDB" id="A0A844BGU4"/>
<dbReference type="PRINTS" id="PR00445">
    <property type="entry name" value="HUPFHYPC"/>
</dbReference>
<dbReference type="GO" id="GO:1902670">
    <property type="term" value="F:carbon dioxide binding"/>
    <property type="evidence" value="ECO:0007669"/>
    <property type="project" value="TreeGrafter"/>
</dbReference>
<dbReference type="OrthoDB" id="9806017at2"/>
<dbReference type="Pfam" id="PF01455">
    <property type="entry name" value="HupF_HypC"/>
    <property type="match status" value="1"/>
</dbReference>
<dbReference type="NCBIfam" id="TIGR00074">
    <property type="entry name" value="hypC_hupF"/>
    <property type="match status" value="1"/>
</dbReference>
<dbReference type="GO" id="GO:0005506">
    <property type="term" value="F:iron ion binding"/>
    <property type="evidence" value="ECO:0007669"/>
    <property type="project" value="TreeGrafter"/>
</dbReference>
<dbReference type="PANTHER" id="PTHR35177:SF1">
    <property type="entry name" value="HYDROGENASE MATURATION FACTOR HYPC"/>
    <property type="match status" value="1"/>
</dbReference>
<evidence type="ECO:0000313" key="3">
    <source>
        <dbReference type="Proteomes" id="UP000466730"/>
    </source>
</evidence>
<proteinExistence type="inferred from homology"/>